<keyword evidence="4" id="KW-1185">Reference proteome</keyword>
<evidence type="ECO:0000313" key="4">
    <source>
        <dbReference type="Proteomes" id="UP001595816"/>
    </source>
</evidence>
<comment type="caution">
    <text evidence="3">The sequence shown here is derived from an EMBL/GenBank/DDBJ whole genome shotgun (WGS) entry which is preliminary data.</text>
</comment>
<evidence type="ECO:0000256" key="2">
    <source>
        <dbReference type="SAM" id="Phobius"/>
    </source>
</evidence>
<sequence length="169" mass="18408">MATGRLKRGILVAGGVLVVGALILGVLTLRAYHEATKIDRSVPKIVVRNYIDAFLVRRDDQRVALFTCSDGSALESIISLREQLVREETAGDVTTRVVLTRSTELDGGRRVDVELQLNQGSGLQTDRRTQHWLFRMVDEDGWRVCGAEQLPDPSPSPSASPSATPPTAG</sequence>
<evidence type="ECO:0000256" key="1">
    <source>
        <dbReference type="SAM" id="MobiDB-lite"/>
    </source>
</evidence>
<proteinExistence type="predicted"/>
<protein>
    <recommendedName>
        <fullName evidence="5">Mce-associated membrane protein</fullName>
    </recommendedName>
</protein>
<dbReference type="RefSeq" id="WP_253759561.1">
    <property type="nucleotide sequence ID" value="NZ_JAMZDZ010000001.1"/>
</dbReference>
<feature type="transmembrane region" description="Helical" evidence="2">
    <location>
        <begin position="12"/>
        <end position="32"/>
    </location>
</feature>
<reference evidence="4" key="1">
    <citation type="journal article" date="2019" name="Int. J. Syst. Evol. Microbiol.">
        <title>The Global Catalogue of Microorganisms (GCM) 10K type strain sequencing project: providing services to taxonomists for standard genome sequencing and annotation.</title>
        <authorList>
            <consortium name="The Broad Institute Genomics Platform"/>
            <consortium name="The Broad Institute Genome Sequencing Center for Infectious Disease"/>
            <person name="Wu L."/>
            <person name="Ma J."/>
        </authorList>
    </citation>
    <scope>NUCLEOTIDE SEQUENCE [LARGE SCALE GENOMIC DNA]</scope>
    <source>
        <strain evidence="4">CGMCC 4.7289</strain>
    </source>
</reference>
<keyword evidence="2" id="KW-0472">Membrane</keyword>
<feature type="compositionally biased region" description="Low complexity" evidence="1">
    <location>
        <begin position="159"/>
        <end position="169"/>
    </location>
</feature>
<gene>
    <name evidence="3" type="ORF">ACFOZ4_02805</name>
</gene>
<accession>A0ABV8LFM2</accession>
<evidence type="ECO:0008006" key="5">
    <source>
        <dbReference type="Google" id="ProtNLM"/>
    </source>
</evidence>
<dbReference type="Proteomes" id="UP001595816">
    <property type="component" value="Unassembled WGS sequence"/>
</dbReference>
<evidence type="ECO:0000313" key="3">
    <source>
        <dbReference type="EMBL" id="MFC4129529.1"/>
    </source>
</evidence>
<name>A0ABV8LFM2_9ACTN</name>
<keyword evidence="2" id="KW-1133">Transmembrane helix</keyword>
<feature type="region of interest" description="Disordered" evidence="1">
    <location>
        <begin position="145"/>
        <end position="169"/>
    </location>
</feature>
<keyword evidence="2" id="KW-0812">Transmembrane</keyword>
<dbReference type="EMBL" id="JBHSAY010000003">
    <property type="protein sequence ID" value="MFC4129529.1"/>
    <property type="molecule type" value="Genomic_DNA"/>
</dbReference>
<organism evidence="3 4">
    <name type="scientific">Hamadaea flava</name>
    <dbReference type="NCBI Taxonomy" id="1742688"/>
    <lineage>
        <taxon>Bacteria</taxon>
        <taxon>Bacillati</taxon>
        <taxon>Actinomycetota</taxon>
        <taxon>Actinomycetes</taxon>
        <taxon>Micromonosporales</taxon>
        <taxon>Micromonosporaceae</taxon>
        <taxon>Hamadaea</taxon>
    </lineage>
</organism>